<reference evidence="3 4" key="1">
    <citation type="submission" date="2016-06" db="EMBL/GenBank/DDBJ databases">
        <authorList>
            <person name="Kjaerup R.B."/>
            <person name="Dalgaard T.S."/>
            <person name="Juul-Madsen H.R."/>
        </authorList>
    </citation>
    <scope>NUCLEOTIDE SEQUENCE [LARGE SCALE GENOMIC DNA]</scope>
    <source>
        <strain evidence="3 4">E152</strain>
    </source>
</reference>
<dbReference type="OrthoDB" id="4750380at2"/>
<comment type="caution">
    <text evidence="3">The sequence shown here is derived from an EMBL/GenBank/DDBJ whole genome shotgun (WGS) entry which is preliminary data.</text>
</comment>
<evidence type="ECO:0000313" key="4">
    <source>
        <dbReference type="Proteomes" id="UP000092389"/>
    </source>
</evidence>
<keyword evidence="2" id="KW-0560">Oxidoreductase</keyword>
<organism evidence="3 4">
    <name type="scientific">Mycobacterium mantenii</name>
    <dbReference type="NCBI Taxonomy" id="560555"/>
    <lineage>
        <taxon>Bacteria</taxon>
        <taxon>Bacillati</taxon>
        <taxon>Actinomycetota</taxon>
        <taxon>Actinomycetes</taxon>
        <taxon>Mycobacteriales</taxon>
        <taxon>Mycobacteriaceae</taxon>
        <taxon>Mycobacterium</taxon>
        <taxon>Mycobacterium avium complex (MAC)</taxon>
    </lineage>
</organism>
<dbReference type="GO" id="GO:0016616">
    <property type="term" value="F:oxidoreductase activity, acting on the CH-OH group of donors, NAD or NADP as acceptor"/>
    <property type="evidence" value="ECO:0007669"/>
    <property type="project" value="TreeGrafter"/>
</dbReference>
<evidence type="ECO:0000256" key="1">
    <source>
        <dbReference type="ARBA" id="ARBA00006484"/>
    </source>
</evidence>
<proteinExistence type="inferred from homology"/>
<dbReference type="InterPro" id="IPR036291">
    <property type="entry name" value="NAD(P)-bd_dom_sf"/>
</dbReference>
<dbReference type="FunFam" id="3.40.50.720:FF:000084">
    <property type="entry name" value="Short-chain dehydrogenase reductase"/>
    <property type="match status" value="1"/>
</dbReference>
<dbReference type="AlphaFoldDB" id="A0A1A2TCE5"/>
<dbReference type="PANTHER" id="PTHR42760:SF40">
    <property type="entry name" value="3-OXOACYL-[ACYL-CARRIER-PROTEIN] REDUCTASE, CHLOROPLASTIC"/>
    <property type="match status" value="1"/>
</dbReference>
<dbReference type="Proteomes" id="UP000092389">
    <property type="component" value="Unassembled WGS sequence"/>
</dbReference>
<dbReference type="Gene3D" id="3.40.50.720">
    <property type="entry name" value="NAD(P)-binding Rossmann-like Domain"/>
    <property type="match status" value="1"/>
</dbReference>
<dbReference type="Pfam" id="PF13561">
    <property type="entry name" value="adh_short_C2"/>
    <property type="match status" value="1"/>
</dbReference>
<dbReference type="PRINTS" id="PR00080">
    <property type="entry name" value="SDRFAMILY"/>
</dbReference>
<name>A0A1A2TCE5_MYCNT</name>
<evidence type="ECO:0000256" key="2">
    <source>
        <dbReference type="ARBA" id="ARBA00023002"/>
    </source>
</evidence>
<evidence type="ECO:0000313" key="3">
    <source>
        <dbReference type="EMBL" id="OBH74073.1"/>
    </source>
</evidence>
<protein>
    <submittedName>
        <fullName evidence="3">Oxidoreductase</fullName>
    </submittedName>
</protein>
<dbReference type="RefSeq" id="WP_067910383.1">
    <property type="nucleotide sequence ID" value="NZ_LZJP01000110.1"/>
</dbReference>
<dbReference type="PRINTS" id="PR00081">
    <property type="entry name" value="GDHRDH"/>
</dbReference>
<sequence>MTLHRDAASLDGRVAVVTGGGAGIGRAVAAAFAEFGAKVSIWERDPQTATSAAQEIDGLGCVTDVRDAEQVDAALAATVEKLGTPTLLVNNAGGVFWSGLLETSPNGWDALIRINLTQVLLCTQRVARAMVEAGTGGSIINVSTIEAVRAAPGFAAYAAAKAGVVNFTKTAALELAPHGIRVNGLAPDFTLTESLAKMAPAGAEHAEFMVPMGRAGHVDEMAGAAVFLASDLSAYVTGQTLHVDGGTAAAGGWYHHPQTGHYILGQPTSIT</sequence>
<dbReference type="SUPFAM" id="SSF51735">
    <property type="entry name" value="NAD(P)-binding Rossmann-fold domains"/>
    <property type="match status" value="1"/>
</dbReference>
<gene>
    <name evidence="3" type="ORF">A5683_23940</name>
</gene>
<dbReference type="PANTHER" id="PTHR42760">
    <property type="entry name" value="SHORT-CHAIN DEHYDROGENASES/REDUCTASES FAMILY MEMBER"/>
    <property type="match status" value="1"/>
</dbReference>
<dbReference type="GO" id="GO:0030497">
    <property type="term" value="P:fatty acid elongation"/>
    <property type="evidence" value="ECO:0007669"/>
    <property type="project" value="TreeGrafter"/>
</dbReference>
<comment type="similarity">
    <text evidence="1">Belongs to the short-chain dehydrogenases/reductases (SDR) family.</text>
</comment>
<dbReference type="EMBL" id="LZJU01000105">
    <property type="protein sequence ID" value="OBH74073.1"/>
    <property type="molecule type" value="Genomic_DNA"/>
</dbReference>
<dbReference type="InterPro" id="IPR002347">
    <property type="entry name" value="SDR_fam"/>
</dbReference>
<accession>A0A1A2TCE5</accession>